<organism evidence="5">
    <name type="scientific">Arsenophonus endosymbiont of Trialeurodes vaporariorum</name>
    <dbReference type="NCBI Taxonomy" id="235567"/>
    <lineage>
        <taxon>Bacteria</taxon>
        <taxon>Pseudomonadati</taxon>
        <taxon>Pseudomonadota</taxon>
        <taxon>Gammaproteobacteria</taxon>
        <taxon>Enterobacterales</taxon>
        <taxon>Morganellaceae</taxon>
        <taxon>Arsenophonus</taxon>
    </lineage>
</organism>
<keyword evidence="2 3" id="KW-0690">Ribosome biogenesis</keyword>
<evidence type="ECO:0000256" key="1">
    <source>
        <dbReference type="ARBA" id="ARBA00022468"/>
    </source>
</evidence>
<accession>A0A3B0ML21</accession>
<comment type="subunit">
    <text evidence="3">Interacts with Der.</text>
</comment>
<protein>
    <recommendedName>
        <fullName evidence="3">Der GTPase-activating protein YihI</fullName>
    </recommendedName>
</protein>
<feature type="region of interest" description="Disordered" evidence="4">
    <location>
        <begin position="1"/>
        <end position="63"/>
    </location>
</feature>
<dbReference type="GO" id="GO:0005096">
    <property type="term" value="F:GTPase activator activity"/>
    <property type="evidence" value="ECO:0007669"/>
    <property type="project" value="UniProtKB-KW"/>
</dbReference>
<dbReference type="AlphaFoldDB" id="A0A3B0ML21"/>
<dbReference type="HAMAP" id="MF_01058">
    <property type="entry name" value="GAP_YihI"/>
    <property type="match status" value="1"/>
</dbReference>
<dbReference type="NCBIfam" id="NF003560">
    <property type="entry name" value="PRK05244.1-1"/>
    <property type="match status" value="1"/>
</dbReference>
<evidence type="ECO:0000313" key="5">
    <source>
        <dbReference type="EMBL" id="SSW95086.1"/>
    </source>
</evidence>
<name>A0A3B0ML21_9GAMM</name>
<feature type="compositionally biased region" description="Basic residues" evidence="4">
    <location>
        <begin position="1"/>
        <end position="14"/>
    </location>
</feature>
<keyword evidence="1 3" id="KW-0343">GTPase activation</keyword>
<comment type="similarity">
    <text evidence="3">Belongs to the YihI family.</text>
</comment>
<dbReference type="EMBL" id="UFQR01000002">
    <property type="protein sequence ID" value="SSW95086.1"/>
    <property type="molecule type" value="Genomic_DNA"/>
</dbReference>
<dbReference type="InterPro" id="IPR007336">
    <property type="entry name" value="YihI"/>
</dbReference>
<evidence type="ECO:0000256" key="3">
    <source>
        <dbReference type="HAMAP-Rule" id="MF_01058"/>
    </source>
</evidence>
<evidence type="ECO:0000256" key="2">
    <source>
        <dbReference type="ARBA" id="ARBA00022517"/>
    </source>
</evidence>
<evidence type="ECO:0000256" key="4">
    <source>
        <dbReference type="SAM" id="MobiDB-lite"/>
    </source>
</evidence>
<feature type="compositionally biased region" description="Polar residues" evidence="4">
    <location>
        <begin position="44"/>
        <end position="53"/>
    </location>
</feature>
<feature type="compositionally biased region" description="Basic residues" evidence="4">
    <location>
        <begin position="25"/>
        <end position="35"/>
    </location>
</feature>
<dbReference type="Pfam" id="PF04220">
    <property type="entry name" value="YihI"/>
    <property type="match status" value="1"/>
</dbReference>
<proteinExistence type="inferred from homology"/>
<gene>
    <name evidence="3 5" type="primary">yihI</name>
    <name evidence="5" type="ORF">ARTV_0742</name>
</gene>
<dbReference type="GO" id="GO:0042254">
    <property type="term" value="P:ribosome biogenesis"/>
    <property type="evidence" value="ECO:0007669"/>
    <property type="project" value="UniProtKB-KW"/>
</dbReference>
<comment type="function">
    <text evidence="3">A GTPase-activating protein (GAP) that modifies Der/EngA GTPase function. May play a role in ribosome biogenesis.</text>
</comment>
<reference evidence="5" key="1">
    <citation type="submission" date="2018-04" db="EMBL/GenBank/DDBJ databases">
        <authorList>
            <person name="Go L.Y."/>
            <person name="Mitchell J.A."/>
        </authorList>
    </citation>
    <scope>NUCLEOTIDE SEQUENCE</scope>
    <source>
        <strain evidence="5">ARTV</strain>
    </source>
</reference>
<sequence length="173" mass="19824">MSEHKKKAANKMKKNRESLNLASRERKKQKKKRGHIAGSRYQERSNAQNNNYPSIEKDPRIGNKKPIPLLIDAKEEKALNTNKQKINKVEKSILSPAEELVLLENDERLAALLTDLEEGKKLTKDEMTYVDSKLDRIDTLLKIVGIELDDEEDDDKPDDIMRLLKGKSALFVS</sequence>